<dbReference type="EMBL" id="SWCJ01000008">
    <property type="protein sequence ID" value="TKB54523.1"/>
    <property type="molecule type" value="Genomic_DNA"/>
</dbReference>
<dbReference type="Gene3D" id="3.90.960.10">
    <property type="entry name" value="YbaK/aminoacyl-tRNA synthetase-associated domain"/>
    <property type="match status" value="1"/>
</dbReference>
<keyword evidence="7" id="KW-1185">Reference proteome</keyword>
<reference evidence="6 7" key="1">
    <citation type="submission" date="2019-04" db="EMBL/GenBank/DDBJ databases">
        <authorList>
            <person name="Hwang J.C."/>
        </authorList>
    </citation>
    <scope>NUCLEOTIDE SEQUENCE [LARGE SCALE GENOMIC DNA]</scope>
    <source>
        <strain evidence="6 7">IMCC35002</strain>
    </source>
</reference>
<keyword evidence="2 4" id="KW-0648">Protein biosynthesis</keyword>
<dbReference type="InterPro" id="IPR036754">
    <property type="entry name" value="YbaK/aa-tRNA-synt-asso_dom_sf"/>
</dbReference>
<evidence type="ECO:0000259" key="5">
    <source>
        <dbReference type="Pfam" id="PF04073"/>
    </source>
</evidence>
<dbReference type="GO" id="GO:0002161">
    <property type="term" value="F:aminoacyl-tRNA deacylase activity"/>
    <property type="evidence" value="ECO:0007669"/>
    <property type="project" value="InterPro"/>
</dbReference>
<sequence length="156" mass="16472">MTPAVNLAKKAKIAFELHQYQHDPNVASYGEEAASALGKDPRQVFKTLLAADDAGQLYVAVVPVSGKLDLKALAKVVGAKRLNMADPKTAEKATGYLVGGISPLGQKKRLKLTLDSSASEFDTIMVSAGRRGLEIELSPQDLLSLTQGKAAAIALQ</sequence>
<dbReference type="PANTHER" id="PTHR30411:SF0">
    <property type="entry name" value="CYS-TRNA(PRO)_CYS-TRNA(CYS) DEACYLASE YBAK"/>
    <property type="match status" value="1"/>
</dbReference>
<evidence type="ECO:0000256" key="2">
    <source>
        <dbReference type="ARBA" id="ARBA00022917"/>
    </source>
</evidence>
<keyword evidence="3 4" id="KW-0456">Lyase</keyword>
<dbReference type="Proteomes" id="UP000305675">
    <property type="component" value="Unassembled WGS sequence"/>
</dbReference>
<name>A0A4U1BN53_9GAMM</name>
<evidence type="ECO:0000313" key="7">
    <source>
        <dbReference type="Proteomes" id="UP000305675"/>
    </source>
</evidence>
<dbReference type="InterPro" id="IPR007214">
    <property type="entry name" value="YbaK/aa-tRNA-synth-assoc-dom"/>
</dbReference>
<comment type="similarity">
    <text evidence="1 4">Belongs to the prolyl-tRNA editing family. YbaK/EbsC subfamily.</text>
</comment>
<proteinExistence type="inferred from homology"/>
<dbReference type="InterPro" id="IPR004369">
    <property type="entry name" value="Prolyl-tRNA_editing_YbaK/EbsC"/>
</dbReference>
<evidence type="ECO:0000256" key="4">
    <source>
        <dbReference type="PIRNR" id="PIRNR006181"/>
    </source>
</evidence>
<dbReference type="SUPFAM" id="SSF55826">
    <property type="entry name" value="YbaK/ProRS associated domain"/>
    <property type="match status" value="1"/>
</dbReference>
<protein>
    <recommendedName>
        <fullName evidence="4">Cys-tRNA(Pro)/Cys-tRNA(Cys) deacylase</fullName>
        <ecNumber evidence="4">4.2.-.-</ecNumber>
    </recommendedName>
</protein>
<accession>A0A4U1BN53</accession>
<dbReference type="AlphaFoldDB" id="A0A4U1BN53"/>
<dbReference type="CDD" id="cd00002">
    <property type="entry name" value="YbaK_deacylase"/>
    <property type="match status" value="1"/>
</dbReference>
<dbReference type="NCBIfam" id="TIGR00011">
    <property type="entry name" value="YbaK_EbsC"/>
    <property type="match status" value="1"/>
</dbReference>
<evidence type="ECO:0000256" key="3">
    <source>
        <dbReference type="ARBA" id="ARBA00023239"/>
    </source>
</evidence>
<organism evidence="6 7">
    <name type="scientific">Ferrimonas aestuarii</name>
    <dbReference type="NCBI Taxonomy" id="2569539"/>
    <lineage>
        <taxon>Bacteria</taxon>
        <taxon>Pseudomonadati</taxon>
        <taxon>Pseudomonadota</taxon>
        <taxon>Gammaproteobacteria</taxon>
        <taxon>Alteromonadales</taxon>
        <taxon>Ferrimonadaceae</taxon>
        <taxon>Ferrimonas</taxon>
    </lineage>
</organism>
<gene>
    <name evidence="6" type="primary">ybaK</name>
    <name evidence="6" type="ORF">FCL42_11975</name>
</gene>
<feature type="domain" description="YbaK/aminoacyl-tRNA synthetase-associated" evidence="5">
    <location>
        <begin position="24"/>
        <end position="144"/>
    </location>
</feature>
<dbReference type="PIRSF" id="PIRSF006181">
    <property type="entry name" value="EbsC_YbaK"/>
    <property type="match status" value="1"/>
</dbReference>
<dbReference type="GO" id="GO:0016829">
    <property type="term" value="F:lyase activity"/>
    <property type="evidence" value="ECO:0007669"/>
    <property type="project" value="UniProtKB-KW"/>
</dbReference>
<dbReference type="PANTHER" id="PTHR30411">
    <property type="entry name" value="CYTOPLASMIC PROTEIN"/>
    <property type="match status" value="1"/>
</dbReference>
<dbReference type="Pfam" id="PF04073">
    <property type="entry name" value="tRNA_edit"/>
    <property type="match status" value="1"/>
</dbReference>
<dbReference type="RefSeq" id="WP_136863658.1">
    <property type="nucleotide sequence ID" value="NZ_SWCJ01000008.1"/>
</dbReference>
<dbReference type="GO" id="GO:0006412">
    <property type="term" value="P:translation"/>
    <property type="evidence" value="ECO:0007669"/>
    <property type="project" value="UniProtKB-KW"/>
</dbReference>
<evidence type="ECO:0000256" key="1">
    <source>
        <dbReference type="ARBA" id="ARBA00009798"/>
    </source>
</evidence>
<evidence type="ECO:0000313" key="6">
    <source>
        <dbReference type="EMBL" id="TKB54523.1"/>
    </source>
</evidence>
<comment type="caution">
    <text evidence="6">The sequence shown here is derived from an EMBL/GenBank/DDBJ whole genome shotgun (WGS) entry which is preliminary data.</text>
</comment>
<dbReference type="EC" id="4.2.-.-" evidence="4"/>
<dbReference type="OrthoDB" id="9809296at2"/>